<protein>
    <submittedName>
        <fullName evidence="2">Uncharacterized protein</fullName>
    </submittedName>
</protein>
<evidence type="ECO:0000313" key="3">
    <source>
        <dbReference type="Proteomes" id="UP001208570"/>
    </source>
</evidence>
<accession>A0AAD9KCP4</accession>
<evidence type="ECO:0000256" key="1">
    <source>
        <dbReference type="SAM" id="MobiDB-lite"/>
    </source>
</evidence>
<keyword evidence="3" id="KW-1185">Reference proteome</keyword>
<comment type="caution">
    <text evidence="2">The sequence shown here is derived from an EMBL/GenBank/DDBJ whole genome shotgun (WGS) entry which is preliminary data.</text>
</comment>
<name>A0AAD9KCP4_9ANNE</name>
<sequence>MALPYLDGQVARVCDICFLRGRKTLPELTRMVSNYRQKGPKDGAAHKMTTSGGGMHDYKQVMRTNSDRDAPISFEQLPPIGHEPAVNKTPSFPIGNIKSRDVNLQRGIRIAKYYLLCHRRRCSSGCVEDAYSVTSSANKIAAASVRESSKSFV</sequence>
<organism evidence="2 3">
    <name type="scientific">Paralvinella palmiformis</name>
    <dbReference type="NCBI Taxonomy" id="53620"/>
    <lineage>
        <taxon>Eukaryota</taxon>
        <taxon>Metazoa</taxon>
        <taxon>Spiralia</taxon>
        <taxon>Lophotrochozoa</taxon>
        <taxon>Annelida</taxon>
        <taxon>Polychaeta</taxon>
        <taxon>Sedentaria</taxon>
        <taxon>Canalipalpata</taxon>
        <taxon>Terebellida</taxon>
        <taxon>Terebelliformia</taxon>
        <taxon>Alvinellidae</taxon>
        <taxon>Paralvinella</taxon>
    </lineage>
</organism>
<proteinExistence type="predicted"/>
<evidence type="ECO:0000313" key="2">
    <source>
        <dbReference type="EMBL" id="KAK2168058.1"/>
    </source>
</evidence>
<reference evidence="2" key="1">
    <citation type="journal article" date="2023" name="Mol. Biol. Evol.">
        <title>Third-Generation Sequencing Reveals the Adaptive Role of the Epigenome in Three Deep-Sea Polychaetes.</title>
        <authorList>
            <person name="Perez M."/>
            <person name="Aroh O."/>
            <person name="Sun Y."/>
            <person name="Lan Y."/>
            <person name="Juniper S.K."/>
            <person name="Young C.R."/>
            <person name="Angers B."/>
            <person name="Qian P.Y."/>
        </authorList>
    </citation>
    <scope>NUCLEOTIDE SEQUENCE</scope>
    <source>
        <strain evidence="2">P08H-3</strain>
    </source>
</reference>
<dbReference type="Proteomes" id="UP001208570">
    <property type="component" value="Unassembled WGS sequence"/>
</dbReference>
<dbReference type="EMBL" id="JAODUP010000021">
    <property type="protein sequence ID" value="KAK2168058.1"/>
    <property type="molecule type" value="Genomic_DNA"/>
</dbReference>
<feature type="region of interest" description="Disordered" evidence="1">
    <location>
        <begin position="37"/>
        <end position="56"/>
    </location>
</feature>
<gene>
    <name evidence="2" type="ORF">LSH36_21g11015</name>
</gene>
<dbReference type="AlphaFoldDB" id="A0AAD9KCP4"/>